<dbReference type="SUPFAM" id="SSF46785">
    <property type="entry name" value="Winged helix' DNA-binding domain"/>
    <property type="match status" value="1"/>
</dbReference>
<dbReference type="InterPro" id="IPR000524">
    <property type="entry name" value="Tscrpt_reg_HTH_GntR"/>
</dbReference>
<dbReference type="OrthoDB" id="9799812at2"/>
<evidence type="ECO:0000256" key="1">
    <source>
        <dbReference type="ARBA" id="ARBA00023015"/>
    </source>
</evidence>
<dbReference type="SUPFAM" id="SSF48008">
    <property type="entry name" value="GntR ligand-binding domain-like"/>
    <property type="match status" value="1"/>
</dbReference>
<dbReference type="STRING" id="357804.Ping_2118"/>
<dbReference type="GO" id="GO:0003677">
    <property type="term" value="F:DNA binding"/>
    <property type="evidence" value="ECO:0007669"/>
    <property type="project" value="UniProtKB-KW"/>
</dbReference>
<keyword evidence="2" id="KW-0238">DNA-binding</keyword>
<organism evidence="5 6">
    <name type="scientific">Psychromonas ingrahamii (strain DSM 17664 / CCUG 51855 / 37)</name>
    <dbReference type="NCBI Taxonomy" id="357804"/>
    <lineage>
        <taxon>Bacteria</taxon>
        <taxon>Pseudomonadati</taxon>
        <taxon>Pseudomonadota</taxon>
        <taxon>Gammaproteobacteria</taxon>
        <taxon>Alteromonadales</taxon>
        <taxon>Psychromonadaceae</taxon>
        <taxon>Psychromonas</taxon>
    </lineage>
</organism>
<name>A1SWJ8_PSYIN</name>
<keyword evidence="3" id="KW-0804">Transcription</keyword>
<dbReference type="Gene3D" id="1.10.10.10">
    <property type="entry name" value="Winged helix-like DNA-binding domain superfamily/Winged helix DNA-binding domain"/>
    <property type="match status" value="1"/>
</dbReference>
<evidence type="ECO:0000313" key="6">
    <source>
        <dbReference type="Proteomes" id="UP000000639"/>
    </source>
</evidence>
<dbReference type="GO" id="GO:0003700">
    <property type="term" value="F:DNA-binding transcription factor activity"/>
    <property type="evidence" value="ECO:0007669"/>
    <property type="project" value="InterPro"/>
</dbReference>
<dbReference type="InterPro" id="IPR011711">
    <property type="entry name" value="GntR_C"/>
</dbReference>
<dbReference type="InterPro" id="IPR008920">
    <property type="entry name" value="TF_FadR/GntR_C"/>
</dbReference>
<dbReference type="Pfam" id="PF00392">
    <property type="entry name" value="GntR"/>
    <property type="match status" value="1"/>
</dbReference>
<dbReference type="Gene3D" id="1.20.120.530">
    <property type="entry name" value="GntR ligand-binding domain-like"/>
    <property type="match status" value="1"/>
</dbReference>
<dbReference type="HOGENOM" id="CLU_017584_5_4_6"/>
<dbReference type="SMART" id="SM00345">
    <property type="entry name" value="HTH_GNTR"/>
    <property type="match status" value="1"/>
</dbReference>
<dbReference type="PROSITE" id="PS50949">
    <property type="entry name" value="HTH_GNTR"/>
    <property type="match status" value="1"/>
</dbReference>
<proteinExistence type="predicted"/>
<dbReference type="AlphaFoldDB" id="A1SWJ8"/>
<feature type="domain" description="HTH gntR-type" evidence="4">
    <location>
        <begin position="19"/>
        <end position="86"/>
    </location>
</feature>
<dbReference type="Pfam" id="PF07729">
    <property type="entry name" value="FCD"/>
    <property type="match status" value="1"/>
</dbReference>
<evidence type="ECO:0000256" key="2">
    <source>
        <dbReference type="ARBA" id="ARBA00023125"/>
    </source>
</evidence>
<dbReference type="eggNOG" id="COG1802">
    <property type="taxonomic scope" value="Bacteria"/>
</dbReference>
<dbReference type="PANTHER" id="PTHR43537">
    <property type="entry name" value="TRANSCRIPTIONAL REGULATOR, GNTR FAMILY"/>
    <property type="match status" value="1"/>
</dbReference>
<dbReference type="InterPro" id="IPR036388">
    <property type="entry name" value="WH-like_DNA-bd_sf"/>
</dbReference>
<dbReference type="PANTHER" id="PTHR43537:SF41">
    <property type="entry name" value="TRANSCRIPTIONAL REGULATORY PROTEIN"/>
    <property type="match status" value="1"/>
</dbReference>
<dbReference type="KEGG" id="pin:Ping_2118"/>
<keyword evidence="1" id="KW-0805">Transcription regulation</keyword>
<dbReference type="InterPro" id="IPR036390">
    <property type="entry name" value="WH_DNA-bd_sf"/>
</dbReference>
<evidence type="ECO:0000256" key="3">
    <source>
        <dbReference type="ARBA" id="ARBA00023163"/>
    </source>
</evidence>
<dbReference type="EMBL" id="CP000510">
    <property type="protein sequence ID" value="ABM03863.1"/>
    <property type="molecule type" value="Genomic_DNA"/>
</dbReference>
<keyword evidence="6" id="KW-1185">Reference proteome</keyword>
<dbReference type="SMART" id="SM00895">
    <property type="entry name" value="FCD"/>
    <property type="match status" value="1"/>
</dbReference>
<accession>A1SWJ8</accession>
<reference evidence="5 6" key="1">
    <citation type="submission" date="2007-01" db="EMBL/GenBank/DDBJ databases">
        <title>Complete sequence of Psychromonas ingrahamii 37.</title>
        <authorList>
            <consortium name="US DOE Joint Genome Institute"/>
            <person name="Copeland A."/>
            <person name="Lucas S."/>
            <person name="Lapidus A."/>
            <person name="Barry K."/>
            <person name="Detter J.C."/>
            <person name="Glavina del Rio T."/>
            <person name="Hammon N."/>
            <person name="Israni S."/>
            <person name="Dalin E."/>
            <person name="Tice H."/>
            <person name="Pitluck S."/>
            <person name="Thompson L.S."/>
            <person name="Brettin T."/>
            <person name="Bruce D."/>
            <person name="Han C."/>
            <person name="Tapia R."/>
            <person name="Schmutz J."/>
            <person name="Larimer F."/>
            <person name="Land M."/>
            <person name="Hauser L."/>
            <person name="Kyrpides N."/>
            <person name="Ivanova N."/>
            <person name="Staley J."/>
            <person name="Richardson P."/>
        </authorList>
    </citation>
    <scope>NUCLEOTIDE SEQUENCE [LARGE SCALE GENOMIC DNA]</scope>
    <source>
        <strain evidence="5 6">37</strain>
    </source>
</reference>
<dbReference type="RefSeq" id="WP_011770423.1">
    <property type="nucleotide sequence ID" value="NC_008709.1"/>
</dbReference>
<dbReference type="Proteomes" id="UP000000639">
    <property type="component" value="Chromosome"/>
</dbReference>
<evidence type="ECO:0000313" key="5">
    <source>
        <dbReference type="EMBL" id="ABM03863.1"/>
    </source>
</evidence>
<gene>
    <name evidence="5" type="ordered locus">Ping_2118</name>
</gene>
<protein>
    <submittedName>
        <fullName evidence="5">Transcriptional regulator, GntR family</fullName>
    </submittedName>
</protein>
<sequence>MEKKKPVLGFEGVDVSLAGSASSIVFETLRQAIIEGKLPDGTPLRQEELAKKFNTSRIPIRETIARLEQEGFVETIRYKGAIVTAISYKEVEEMFDLRAIIEGEIIYKAVPKIDSATLKKAESFCEKFAASKTPEEWTKYNRLFHCTLYDAANLDFHMSIIHSILDRTERYLRAQLVLSDGMNRAINEHQKLLEFCRDKNALAAKSITLEHIQHAKRSLLKFLNEK</sequence>
<dbReference type="CDD" id="cd07377">
    <property type="entry name" value="WHTH_GntR"/>
    <property type="match status" value="1"/>
</dbReference>
<evidence type="ECO:0000259" key="4">
    <source>
        <dbReference type="PROSITE" id="PS50949"/>
    </source>
</evidence>